<sequence length="146" mass="16042">MQASTSHLYLLFVELFLGDLQLKGKRIQPRPVQGTEAVNEGGDNDVMNEGGEAVDKSGDNVNVSEVHVKQDCDEVELTPLLIDASGIGEPSEVHVQQQEAVERPISTLLKKIKRNKSERIIKLKLGKIFGDEDAPGNSIYKALSIY</sequence>
<reference evidence="3" key="1">
    <citation type="submission" date="2023-04" db="EMBL/GenBank/DDBJ databases">
        <authorList>
            <person name="Vijverberg K."/>
            <person name="Xiong W."/>
            <person name="Schranz E."/>
        </authorList>
    </citation>
    <scope>NUCLEOTIDE SEQUENCE</scope>
</reference>
<organism evidence="3 4">
    <name type="scientific">Lactuca saligna</name>
    <name type="common">Willowleaf lettuce</name>
    <dbReference type="NCBI Taxonomy" id="75948"/>
    <lineage>
        <taxon>Eukaryota</taxon>
        <taxon>Viridiplantae</taxon>
        <taxon>Streptophyta</taxon>
        <taxon>Embryophyta</taxon>
        <taxon>Tracheophyta</taxon>
        <taxon>Spermatophyta</taxon>
        <taxon>Magnoliopsida</taxon>
        <taxon>eudicotyledons</taxon>
        <taxon>Gunneridae</taxon>
        <taxon>Pentapetalae</taxon>
        <taxon>asterids</taxon>
        <taxon>campanulids</taxon>
        <taxon>Asterales</taxon>
        <taxon>Asteraceae</taxon>
        <taxon>Cichorioideae</taxon>
        <taxon>Cichorieae</taxon>
        <taxon>Lactucinae</taxon>
        <taxon>Lactuca</taxon>
    </lineage>
</organism>
<feature type="chain" id="PRO_5041218556" evidence="2">
    <location>
        <begin position="19"/>
        <end position="146"/>
    </location>
</feature>
<name>A0AA35Z3L1_LACSI</name>
<feature type="region of interest" description="Disordered" evidence="1">
    <location>
        <begin position="31"/>
        <end position="60"/>
    </location>
</feature>
<proteinExistence type="predicted"/>
<protein>
    <submittedName>
        <fullName evidence="3">Uncharacterized protein</fullName>
    </submittedName>
</protein>
<evidence type="ECO:0000256" key="2">
    <source>
        <dbReference type="SAM" id="SignalP"/>
    </source>
</evidence>
<evidence type="ECO:0000313" key="4">
    <source>
        <dbReference type="Proteomes" id="UP001177003"/>
    </source>
</evidence>
<feature type="signal peptide" evidence="2">
    <location>
        <begin position="1"/>
        <end position="18"/>
    </location>
</feature>
<evidence type="ECO:0000313" key="3">
    <source>
        <dbReference type="EMBL" id="CAI9285166.1"/>
    </source>
</evidence>
<accession>A0AA35Z3L1</accession>
<dbReference type="Proteomes" id="UP001177003">
    <property type="component" value="Chromosome 5"/>
</dbReference>
<gene>
    <name evidence="3" type="ORF">LSALG_LOCUS24651</name>
</gene>
<dbReference type="EMBL" id="OX465081">
    <property type="protein sequence ID" value="CAI9285166.1"/>
    <property type="molecule type" value="Genomic_DNA"/>
</dbReference>
<keyword evidence="4" id="KW-1185">Reference proteome</keyword>
<evidence type="ECO:0000256" key="1">
    <source>
        <dbReference type="SAM" id="MobiDB-lite"/>
    </source>
</evidence>
<dbReference type="AlphaFoldDB" id="A0AA35Z3L1"/>
<keyword evidence="2" id="KW-0732">Signal</keyword>